<dbReference type="GO" id="GO:0030295">
    <property type="term" value="F:protein kinase activator activity"/>
    <property type="evidence" value="ECO:0007669"/>
    <property type="project" value="TreeGrafter"/>
</dbReference>
<dbReference type="CDD" id="cd00211">
    <property type="entry name" value="PTS_IIA_fru"/>
    <property type="match status" value="1"/>
</dbReference>
<sequence length="149" mass="16837">MKTDILIKTDVDFADYGAVFHHLADRFIAEGFVKASYREAIFAREKDFPTGIALEYQAVAIPHSDAEHALKPAIYFIRPNKPVKFNRPDEDGQVDAELIIALVVTDPQDQLVVLRKLFGKLQDNAFVEQLLTAEENALPDLLEQHLSFN</sequence>
<dbReference type="InterPro" id="IPR016152">
    <property type="entry name" value="PTrfase/Anion_transptr"/>
</dbReference>
<evidence type="ECO:0000313" key="2">
    <source>
        <dbReference type="EMBL" id="EGY34407.1"/>
    </source>
</evidence>
<dbReference type="PANTHER" id="PTHR47738:SF4">
    <property type="entry name" value="PTS SYSTEM GALACTITOL-SPECIFIC EIIA COMPONENT"/>
    <property type="match status" value="1"/>
</dbReference>
<name>G4A7K3_AGGAC</name>
<dbReference type="SMR" id="G4A7K3"/>
<dbReference type="AlphaFoldDB" id="G4A7K3"/>
<dbReference type="RefSeq" id="WP_005556801.1">
    <property type="nucleotide sequence ID" value="NZ_AEJM01000016.1"/>
</dbReference>
<reference evidence="2 3" key="1">
    <citation type="submission" date="2010-10" db="EMBL/GenBank/DDBJ databases">
        <authorList>
            <person name="Chen C."/>
            <person name="Kittichotirat W."/>
            <person name="Asikainen S."/>
            <person name="Bumgarner R."/>
        </authorList>
    </citation>
    <scope>NUCLEOTIDE SEQUENCE [LARGE SCALE GENOMIC DNA]</scope>
    <source>
        <strain evidence="2 3">SC1083</strain>
    </source>
</reference>
<dbReference type="NCBIfam" id="NF007236">
    <property type="entry name" value="PRK09665.1"/>
    <property type="match status" value="1"/>
</dbReference>
<dbReference type="InterPro" id="IPR002178">
    <property type="entry name" value="PTS_EIIA_type-2_dom"/>
</dbReference>
<dbReference type="PROSITE" id="PS51094">
    <property type="entry name" value="PTS_EIIA_TYPE_2"/>
    <property type="match status" value="1"/>
</dbReference>
<comment type="caution">
    <text evidence="2">The sequence shown here is derived from an EMBL/GenBank/DDBJ whole genome shotgun (WGS) entry which is preliminary data.</text>
</comment>
<protein>
    <submittedName>
        <fullName evidence="2">Galactitol-specific PTS system component IIA</fullName>
    </submittedName>
</protein>
<dbReference type="Gene3D" id="3.40.930.10">
    <property type="entry name" value="Mannitol-specific EII, Chain A"/>
    <property type="match status" value="1"/>
</dbReference>
<evidence type="ECO:0000313" key="3">
    <source>
        <dbReference type="Proteomes" id="UP000005508"/>
    </source>
</evidence>
<dbReference type="SUPFAM" id="SSF55804">
    <property type="entry name" value="Phoshotransferase/anion transport protein"/>
    <property type="match status" value="1"/>
</dbReference>
<dbReference type="EMBL" id="AEJM01000016">
    <property type="protein sequence ID" value="EGY34407.1"/>
    <property type="molecule type" value="Genomic_DNA"/>
</dbReference>
<dbReference type="PATRIC" id="fig|907488.3.peg.782"/>
<accession>G4A7K3</accession>
<feature type="domain" description="PTS EIIA type-2" evidence="1">
    <location>
        <begin position="1"/>
        <end position="145"/>
    </location>
</feature>
<gene>
    <name evidence="2" type="ORF">SC1083_0799</name>
</gene>
<dbReference type="Pfam" id="PF00359">
    <property type="entry name" value="PTS_EIIA_2"/>
    <property type="match status" value="1"/>
</dbReference>
<evidence type="ECO:0000259" key="1">
    <source>
        <dbReference type="PROSITE" id="PS51094"/>
    </source>
</evidence>
<dbReference type="InterPro" id="IPR051541">
    <property type="entry name" value="PTS_SugarTrans_NitroReg"/>
</dbReference>
<dbReference type="Proteomes" id="UP000005508">
    <property type="component" value="Unassembled WGS sequence"/>
</dbReference>
<dbReference type="PANTHER" id="PTHR47738">
    <property type="entry name" value="PTS SYSTEM FRUCTOSE-LIKE EIIA COMPONENT-RELATED"/>
    <property type="match status" value="1"/>
</dbReference>
<proteinExistence type="predicted"/>
<organism evidence="2 3">
    <name type="scientific">Aggregatibacter actinomycetemcomitans serotype e str. SC1083</name>
    <dbReference type="NCBI Taxonomy" id="907488"/>
    <lineage>
        <taxon>Bacteria</taxon>
        <taxon>Pseudomonadati</taxon>
        <taxon>Pseudomonadota</taxon>
        <taxon>Gammaproteobacteria</taxon>
        <taxon>Pasteurellales</taxon>
        <taxon>Pasteurellaceae</taxon>
        <taxon>Aggregatibacter</taxon>
    </lineage>
</organism>